<keyword evidence="3" id="KW-1185">Reference proteome</keyword>
<sequence length="77" mass="8366">MAFSGWMKTLYQFVPMDATGKIFRLGIVGLLAVLLIAVGGSLLFLPRKRPGPEPGVTASDTIFGDTLFEPVKRAKKK</sequence>
<organism evidence="2 3">
    <name type="scientific">Siphonobacter aquaeclarae</name>
    <dbReference type="NCBI Taxonomy" id="563176"/>
    <lineage>
        <taxon>Bacteria</taxon>
        <taxon>Pseudomonadati</taxon>
        <taxon>Bacteroidota</taxon>
        <taxon>Cytophagia</taxon>
        <taxon>Cytophagales</taxon>
        <taxon>Cytophagaceae</taxon>
        <taxon>Siphonobacter</taxon>
    </lineage>
</organism>
<proteinExistence type="predicted"/>
<evidence type="ECO:0000256" key="1">
    <source>
        <dbReference type="SAM" id="Phobius"/>
    </source>
</evidence>
<keyword evidence="1" id="KW-0472">Membrane</keyword>
<dbReference type="Proteomes" id="UP000198901">
    <property type="component" value="Unassembled WGS sequence"/>
</dbReference>
<evidence type="ECO:0000313" key="2">
    <source>
        <dbReference type="EMBL" id="SDM79639.1"/>
    </source>
</evidence>
<evidence type="ECO:0000313" key="3">
    <source>
        <dbReference type="Proteomes" id="UP000198901"/>
    </source>
</evidence>
<feature type="transmembrane region" description="Helical" evidence="1">
    <location>
        <begin position="22"/>
        <end position="45"/>
    </location>
</feature>
<dbReference type="EMBL" id="FNGS01000009">
    <property type="protein sequence ID" value="SDM79639.1"/>
    <property type="molecule type" value="Genomic_DNA"/>
</dbReference>
<keyword evidence="1" id="KW-0812">Transmembrane</keyword>
<accession>A0A1G9W557</accession>
<protein>
    <submittedName>
        <fullName evidence="2">Uncharacterized protein</fullName>
    </submittedName>
</protein>
<gene>
    <name evidence="2" type="ORF">SAMN04488090_4254</name>
</gene>
<name>A0A1G9W557_9BACT</name>
<dbReference type="AlphaFoldDB" id="A0A1G9W557"/>
<reference evidence="2 3" key="1">
    <citation type="submission" date="2016-10" db="EMBL/GenBank/DDBJ databases">
        <authorList>
            <person name="de Groot N.N."/>
        </authorList>
    </citation>
    <scope>NUCLEOTIDE SEQUENCE [LARGE SCALE GENOMIC DNA]</scope>
    <source>
        <strain evidence="2 3">DSM 21668</strain>
    </source>
</reference>
<keyword evidence="1" id="KW-1133">Transmembrane helix</keyword>